<name>A0A1R0X0G3_9BACL</name>
<reference evidence="1 2" key="1">
    <citation type="submission" date="2016-10" db="EMBL/GenBank/DDBJ databases">
        <title>Paenibacillus species isolates.</title>
        <authorList>
            <person name="Beno S.M."/>
        </authorList>
    </citation>
    <scope>NUCLEOTIDE SEQUENCE [LARGE SCALE GENOMIC DNA]</scope>
    <source>
        <strain evidence="1 2">FSL H7-0604</strain>
    </source>
</reference>
<comment type="caution">
    <text evidence="1">The sequence shown here is derived from an EMBL/GenBank/DDBJ whole genome shotgun (WGS) entry which is preliminary data.</text>
</comment>
<proteinExistence type="predicted"/>
<gene>
    <name evidence="1" type="ORF">BJP51_04400</name>
</gene>
<organism evidence="1 2">
    <name type="scientific">Paenibacillus odorifer</name>
    <dbReference type="NCBI Taxonomy" id="189426"/>
    <lineage>
        <taxon>Bacteria</taxon>
        <taxon>Bacillati</taxon>
        <taxon>Bacillota</taxon>
        <taxon>Bacilli</taxon>
        <taxon>Bacillales</taxon>
        <taxon>Paenibacillaceae</taxon>
        <taxon>Paenibacillus</taxon>
    </lineage>
</organism>
<sequence length="88" mass="9961">MLVFYCIGVKEVSVTYKVLVTDSEFLAAALSQSKVSVWFRLEPDPIGHLMDYGGIVEGYTPDSIKLAGAHFVRERFEFRAEIRTPHQP</sequence>
<evidence type="ECO:0000313" key="1">
    <source>
        <dbReference type="EMBL" id="OMD25494.1"/>
    </source>
</evidence>
<dbReference type="EMBL" id="MKQP01000045">
    <property type="protein sequence ID" value="OMD25494.1"/>
    <property type="molecule type" value="Genomic_DNA"/>
</dbReference>
<protein>
    <submittedName>
        <fullName evidence="1">Uncharacterized protein</fullName>
    </submittedName>
</protein>
<dbReference type="Proteomes" id="UP000187465">
    <property type="component" value="Unassembled WGS sequence"/>
</dbReference>
<evidence type="ECO:0000313" key="2">
    <source>
        <dbReference type="Proteomes" id="UP000187465"/>
    </source>
</evidence>
<accession>A0A1R0X0G3</accession>
<dbReference type="AlphaFoldDB" id="A0A1R0X0G3"/>